<sequence>MNKVFLYIFFLLLTGCSQVRINDEQADLTGCKELSRVVVTGNSKRSHFSKLRDQAEKIGGNMVVPLWTQEEIQVATCQPGPCKNLGTHLPAIVYMCESK</sequence>
<name>A0AA37WLV6_9GAMM</name>
<gene>
    <name evidence="1" type="ORF">GCM10007877_21500</name>
</gene>
<dbReference type="AlphaFoldDB" id="A0AA37WLV6"/>
<dbReference type="RefSeq" id="WP_232595926.1">
    <property type="nucleotide sequence ID" value="NZ_BSPD01000054.1"/>
</dbReference>
<proteinExistence type="predicted"/>
<reference evidence="1 2" key="1">
    <citation type="journal article" date="2014" name="Int. J. Syst. Evol. Microbiol.">
        <title>Complete genome sequence of Corynebacterium casei LMG S-19264T (=DSM 44701T), isolated from a smear-ripened cheese.</title>
        <authorList>
            <consortium name="US DOE Joint Genome Institute (JGI-PGF)"/>
            <person name="Walter F."/>
            <person name="Albersmeier A."/>
            <person name="Kalinowski J."/>
            <person name="Ruckert C."/>
        </authorList>
    </citation>
    <scope>NUCLEOTIDE SEQUENCE [LARGE SCALE GENOMIC DNA]</scope>
    <source>
        <strain evidence="1 2">NBRC 110095</strain>
    </source>
</reference>
<comment type="caution">
    <text evidence="1">The sequence shown here is derived from an EMBL/GenBank/DDBJ whole genome shotgun (WGS) entry which is preliminary data.</text>
</comment>
<evidence type="ECO:0000313" key="1">
    <source>
        <dbReference type="EMBL" id="GLS26434.1"/>
    </source>
</evidence>
<organism evidence="1 2">
    <name type="scientific">Marinibactrum halimedae</name>
    <dbReference type="NCBI Taxonomy" id="1444977"/>
    <lineage>
        <taxon>Bacteria</taxon>
        <taxon>Pseudomonadati</taxon>
        <taxon>Pseudomonadota</taxon>
        <taxon>Gammaproteobacteria</taxon>
        <taxon>Cellvibrionales</taxon>
        <taxon>Cellvibrionaceae</taxon>
        <taxon>Marinibactrum</taxon>
    </lineage>
</organism>
<protein>
    <recommendedName>
        <fullName evidence="3">Lipoprotein</fullName>
    </recommendedName>
</protein>
<dbReference type="Proteomes" id="UP001156870">
    <property type="component" value="Unassembled WGS sequence"/>
</dbReference>
<dbReference type="EMBL" id="BSPD01000054">
    <property type="protein sequence ID" value="GLS26434.1"/>
    <property type="molecule type" value="Genomic_DNA"/>
</dbReference>
<accession>A0AA37WLV6</accession>
<evidence type="ECO:0000313" key="2">
    <source>
        <dbReference type="Proteomes" id="UP001156870"/>
    </source>
</evidence>
<keyword evidence="2" id="KW-1185">Reference proteome</keyword>
<evidence type="ECO:0008006" key="3">
    <source>
        <dbReference type="Google" id="ProtNLM"/>
    </source>
</evidence>
<dbReference type="PROSITE" id="PS51257">
    <property type="entry name" value="PROKAR_LIPOPROTEIN"/>
    <property type="match status" value="1"/>
</dbReference>